<reference evidence="2 3" key="1">
    <citation type="journal article" date="2023" name="Microbiol. Resour. Announc.">
        <title>Complete Genome Sequence of Imperialibacter roseus strain P4T.</title>
        <authorList>
            <person name="Tizabi D.R."/>
            <person name="Bachvaroff T."/>
            <person name="Hill R.T."/>
        </authorList>
    </citation>
    <scope>NUCLEOTIDE SEQUENCE [LARGE SCALE GENOMIC DNA]</scope>
    <source>
        <strain evidence="2 3">P4T</strain>
    </source>
</reference>
<gene>
    <name evidence="2" type="ORF">RT717_03005</name>
</gene>
<dbReference type="PROSITE" id="PS50112">
    <property type="entry name" value="PAS"/>
    <property type="match status" value="1"/>
</dbReference>
<dbReference type="EMBL" id="CP136051">
    <property type="protein sequence ID" value="WOK07590.1"/>
    <property type="molecule type" value="Genomic_DNA"/>
</dbReference>
<dbReference type="Gene3D" id="1.10.287.130">
    <property type="match status" value="1"/>
</dbReference>
<evidence type="ECO:0000259" key="1">
    <source>
        <dbReference type="PROSITE" id="PS50112"/>
    </source>
</evidence>
<dbReference type="Gene3D" id="3.30.450.20">
    <property type="entry name" value="PAS domain"/>
    <property type="match status" value="1"/>
</dbReference>
<organism evidence="2 3">
    <name type="scientific">Imperialibacter roseus</name>
    <dbReference type="NCBI Taxonomy" id="1324217"/>
    <lineage>
        <taxon>Bacteria</taxon>
        <taxon>Pseudomonadati</taxon>
        <taxon>Bacteroidota</taxon>
        <taxon>Cytophagia</taxon>
        <taxon>Cytophagales</taxon>
        <taxon>Flammeovirgaceae</taxon>
        <taxon>Imperialibacter</taxon>
    </lineage>
</organism>
<dbReference type="Pfam" id="PF13426">
    <property type="entry name" value="PAS_9"/>
    <property type="match status" value="1"/>
</dbReference>
<evidence type="ECO:0000313" key="2">
    <source>
        <dbReference type="EMBL" id="WOK07590.1"/>
    </source>
</evidence>
<protein>
    <submittedName>
        <fullName evidence="2">PAS domain S-box protein</fullName>
    </submittedName>
</protein>
<dbReference type="RefSeq" id="WP_317490262.1">
    <property type="nucleotide sequence ID" value="NZ_CP136051.1"/>
</dbReference>
<dbReference type="InterPro" id="IPR036097">
    <property type="entry name" value="HisK_dim/P_sf"/>
</dbReference>
<dbReference type="NCBIfam" id="TIGR00229">
    <property type="entry name" value="sensory_box"/>
    <property type="match status" value="1"/>
</dbReference>
<dbReference type="InterPro" id="IPR035965">
    <property type="entry name" value="PAS-like_dom_sf"/>
</dbReference>
<proteinExistence type="predicted"/>
<dbReference type="SUPFAM" id="SSF55785">
    <property type="entry name" value="PYP-like sensor domain (PAS domain)"/>
    <property type="match status" value="1"/>
</dbReference>
<name>A0ABZ0IRD8_9BACT</name>
<feature type="domain" description="PAS" evidence="1">
    <location>
        <begin position="63"/>
        <end position="133"/>
    </location>
</feature>
<dbReference type="SUPFAM" id="SSF47384">
    <property type="entry name" value="Homodimeric domain of signal transducing histidine kinase"/>
    <property type="match status" value="1"/>
</dbReference>
<dbReference type="InterPro" id="IPR000014">
    <property type="entry name" value="PAS"/>
</dbReference>
<dbReference type="Proteomes" id="UP001302349">
    <property type="component" value="Chromosome"/>
</dbReference>
<sequence length="264" mass="29950">MSLKSTLPADIYNRIEEIQSMIFEIANGNYNFRLQRSAENNELDGLIGGINMLGEEIKASTVSRNYLQNIYRGVIDLLIILKKDFTIETANHQVLSSLGYTKDQLVDQPFSKLLGPNYQNSLDRIEKDLKENNISVNLELNFLTSGNVAVTHAVSFSLLSGSDDLDTSILVTAKDVTAFKETEERLKRQNEALKEIAWIQSHKVRGPVASIKGLMMLIDWDQNSLEENRQVFQNMQQTIEQLDVIIHEIVNKTGNLFEEEDSLQ</sequence>
<evidence type="ECO:0000313" key="3">
    <source>
        <dbReference type="Proteomes" id="UP001302349"/>
    </source>
</evidence>
<accession>A0ABZ0IRD8</accession>
<dbReference type="CDD" id="cd00130">
    <property type="entry name" value="PAS"/>
    <property type="match status" value="1"/>
</dbReference>
<keyword evidence="3" id="KW-1185">Reference proteome</keyword>